<name>A0A6P3ZHZ5_ZIZJJ</name>
<proteinExistence type="inferred from homology"/>
<evidence type="ECO:0000256" key="1">
    <source>
        <dbReference type="ARBA" id="ARBA00001974"/>
    </source>
</evidence>
<dbReference type="GO" id="GO:0071949">
    <property type="term" value="F:FAD binding"/>
    <property type="evidence" value="ECO:0007669"/>
    <property type="project" value="InterPro"/>
</dbReference>
<evidence type="ECO:0000256" key="6">
    <source>
        <dbReference type="ARBA" id="ARBA00023180"/>
    </source>
</evidence>
<evidence type="ECO:0000256" key="4">
    <source>
        <dbReference type="ARBA" id="ARBA00022729"/>
    </source>
</evidence>
<feature type="domain" description="FAD-binding PCMH-type" evidence="7">
    <location>
        <begin position="92"/>
        <end position="268"/>
    </location>
</feature>
<dbReference type="GO" id="GO:1901696">
    <property type="term" value="P:cannabinoid biosynthetic process"/>
    <property type="evidence" value="ECO:0007669"/>
    <property type="project" value="UniProtKB-ARBA"/>
</dbReference>
<dbReference type="FunCoup" id="A0A6P3ZHZ5">
    <property type="interactions" value="199"/>
</dbReference>
<keyword evidence="3" id="KW-0285">Flavoprotein</keyword>
<keyword evidence="8" id="KW-1185">Reference proteome</keyword>
<dbReference type="Proteomes" id="UP001652623">
    <property type="component" value="Chromosome 1"/>
</dbReference>
<dbReference type="InterPro" id="IPR006094">
    <property type="entry name" value="Oxid_FAD_bind_N"/>
</dbReference>
<dbReference type="PROSITE" id="PS51387">
    <property type="entry name" value="FAD_PCMH"/>
    <property type="match status" value="1"/>
</dbReference>
<dbReference type="Gene3D" id="3.30.465.10">
    <property type="match status" value="1"/>
</dbReference>
<gene>
    <name evidence="9" type="primary">LOC107414696</name>
</gene>
<keyword evidence="5" id="KW-0274">FAD</keyword>
<evidence type="ECO:0000256" key="5">
    <source>
        <dbReference type="ARBA" id="ARBA00022827"/>
    </source>
</evidence>
<evidence type="ECO:0000313" key="9">
    <source>
        <dbReference type="RefSeq" id="XP_015878342.4"/>
    </source>
</evidence>
<organism evidence="8 9">
    <name type="scientific">Ziziphus jujuba</name>
    <name type="common">Chinese jujube</name>
    <name type="synonym">Ziziphus sativa</name>
    <dbReference type="NCBI Taxonomy" id="326968"/>
    <lineage>
        <taxon>Eukaryota</taxon>
        <taxon>Viridiplantae</taxon>
        <taxon>Streptophyta</taxon>
        <taxon>Embryophyta</taxon>
        <taxon>Tracheophyta</taxon>
        <taxon>Spermatophyta</taxon>
        <taxon>Magnoliopsida</taxon>
        <taxon>eudicotyledons</taxon>
        <taxon>Gunneridae</taxon>
        <taxon>Pentapetalae</taxon>
        <taxon>rosids</taxon>
        <taxon>fabids</taxon>
        <taxon>Rosales</taxon>
        <taxon>Rhamnaceae</taxon>
        <taxon>Paliureae</taxon>
        <taxon>Ziziphus</taxon>
    </lineage>
</organism>
<reference evidence="8" key="1">
    <citation type="submission" date="2025-05" db="UniProtKB">
        <authorList>
            <consortium name="RefSeq"/>
        </authorList>
    </citation>
    <scope>NUCLEOTIDE SEQUENCE [LARGE SCALE GENOMIC DNA]</scope>
</reference>
<keyword evidence="6" id="KW-0325">Glycoprotein</keyword>
<dbReference type="Gene3D" id="3.40.462.20">
    <property type="match status" value="1"/>
</dbReference>
<dbReference type="InterPro" id="IPR036318">
    <property type="entry name" value="FAD-bd_PCMH-like_sf"/>
</dbReference>
<protein>
    <submittedName>
        <fullName evidence="9">Monolignol oxidoreductase AtBBE-like 13</fullName>
    </submittedName>
</protein>
<dbReference type="AlphaFoldDB" id="A0A6P3ZHZ5"/>
<keyword evidence="4" id="KW-0732">Signal</keyword>
<dbReference type="Pfam" id="PF08031">
    <property type="entry name" value="BBE"/>
    <property type="match status" value="1"/>
</dbReference>
<dbReference type="SUPFAM" id="SSF56176">
    <property type="entry name" value="FAD-binding/transporter-associated domain-like"/>
    <property type="match status" value="1"/>
</dbReference>
<dbReference type="InParanoid" id="A0A6P3ZHZ5"/>
<evidence type="ECO:0000259" key="7">
    <source>
        <dbReference type="PROSITE" id="PS51387"/>
    </source>
</evidence>
<dbReference type="Gene3D" id="3.30.43.10">
    <property type="entry name" value="Uridine Diphospho-n-acetylenolpyruvylglucosamine Reductase, domain 2"/>
    <property type="match status" value="1"/>
</dbReference>
<evidence type="ECO:0000256" key="2">
    <source>
        <dbReference type="ARBA" id="ARBA00005466"/>
    </source>
</evidence>
<dbReference type="GO" id="GO:0016491">
    <property type="term" value="F:oxidoreductase activity"/>
    <property type="evidence" value="ECO:0007669"/>
    <property type="project" value="InterPro"/>
</dbReference>
<dbReference type="InterPro" id="IPR016167">
    <property type="entry name" value="FAD-bd_PCMH_sub1"/>
</dbReference>
<evidence type="ECO:0000313" key="8">
    <source>
        <dbReference type="Proteomes" id="UP001652623"/>
    </source>
</evidence>
<dbReference type="InterPro" id="IPR016169">
    <property type="entry name" value="FAD-bd_PCMH_sub2"/>
</dbReference>
<accession>A0A6P3ZHZ5</accession>
<dbReference type="KEGG" id="zju:107414696"/>
<evidence type="ECO:0000256" key="3">
    <source>
        <dbReference type="ARBA" id="ARBA00022630"/>
    </source>
</evidence>
<dbReference type="Pfam" id="PF01565">
    <property type="entry name" value="FAD_binding_4"/>
    <property type="match status" value="1"/>
</dbReference>
<dbReference type="InterPro" id="IPR012951">
    <property type="entry name" value="BBE"/>
</dbReference>
<sequence length="561" mass="62781">MQGFTCWIQINTMKQATKMLSKSSTLLLFLILLQSASWSASSQILAKFFQCVSVHSLHSNPPPSSAIFTPNTSQFTSVLRSTAQNLRYLVPSVPKPEFIFTPLQDSHVQAAVICSKQLGLHLRVRSGGHDYEGLSYVSEIETPFIVVDLAKLRSINVDIQSNSAWIQAGATNGEVYYRIAEKSKIHGYPAGLCTSLGIGGHITGGAYGSMMRKYGLAADNVLDTRIVDANGRILDRAAMGEDLFWAIRGGGGASFGVILWWKIKLVPVPETVTVFTVSRTLEQGATKILYRWQQIVDKLDDDLFIRVIIQPTRVGNTTKRTVSTAYNALFLGDANRLLQVMQRSFPELGLTSKDCIETSWIKSIVYIGGLPSGTPPEVLLQGKSLGQNFFKAKSDFVKVPIPESGLEGLWTRFLEEDGPLSIWTPYGGMMSRISETDTPFPHRKGTIFMIQYLTGWSDGEQNTAKHLDWIRKLYNYMAPYVSNFPREAYVNYRDLDLGMNKKNSTSVTEASFWGIKYFKNNFYRLVKVKSRVDPDNFFRHEQSIPTLPIGKRPIKSGYVKD</sequence>
<dbReference type="RefSeq" id="XP_015878342.4">
    <property type="nucleotide sequence ID" value="XM_016022856.4"/>
</dbReference>
<comment type="cofactor">
    <cofactor evidence="1">
        <name>FAD</name>
        <dbReference type="ChEBI" id="CHEBI:57692"/>
    </cofactor>
</comment>
<dbReference type="GeneID" id="107414696"/>
<comment type="similarity">
    <text evidence="2">Belongs to the oxygen-dependent FAD-linked oxidoreductase family.</text>
</comment>
<reference evidence="9" key="2">
    <citation type="submission" date="2025-08" db="UniProtKB">
        <authorList>
            <consortium name="RefSeq"/>
        </authorList>
    </citation>
    <scope>IDENTIFICATION</scope>
    <source>
        <tissue evidence="9">Seedling</tissue>
    </source>
</reference>
<dbReference type="PANTHER" id="PTHR32448">
    <property type="entry name" value="OS08G0158400 PROTEIN"/>
    <property type="match status" value="1"/>
</dbReference>
<dbReference type="InterPro" id="IPR016166">
    <property type="entry name" value="FAD-bd_PCMH"/>
</dbReference>